<protein>
    <submittedName>
        <fullName evidence="1">Uncharacterized protein</fullName>
    </submittedName>
</protein>
<dbReference type="EMBL" id="HACA01030787">
    <property type="protein sequence ID" value="CDW48148.1"/>
    <property type="molecule type" value="Transcribed_RNA"/>
</dbReference>
<sequence length="64" mass="7085">MFCCGITCSSIVPKETSKEAFQYPNDTSIASEHSTCMLINFQTSLLWSSEKLIDNFFCVPGGEP</sequence>
<organism evidence="1">
    <name type="scientific">Lepeophtheirus salmonis</name>
    <name type="common">Salmon louse</name>
    <name type="synonym">Caligus salmonis</name>
    <dbReference type="NCBI Taxonomy" id="72036"/>
    <lineage>
        <taxon>Eukaryota</taxon>
        <taxon>Metazoa</taxon>
        <taxon>Ecdysozoa</taxon>
        <taxon>Arthropoda</taxon>
        <taxon>Crustacea</taxon>
        <taxon>Multicrustacea</taxon>
        <taxon>Hexanauplia</taxon>
        <taxon>Copepoda</taxon>
        <taxon>Siphonostomatoida</taxon>
        <taxon>Caligidae</taxon>
        <taxon>Lepeophtheirus</taxon>
    </lineage>
</organism>
<accession>A0A0K2VC83</accession>
<reference evidence="1" key="1">
    <citation type="submission" date="2014-05" db="EMBL/GenBank/DDBJ databases">
        <authorList>
            <person name="Chronopoulou M."/>
        </authorList>
    </citation>
    <scope>NUCLEOTIDE SEQUENCE</scope>
    <source>
        <tissue evidence="1">Whole organism</tissue>
    </source>
</reference>
<feature type="non-terminal residue" evidence="1">
    <location>
        <position position="64"/>
    </location>
</feature>
<evidence type="ECO:0000313" key="1">
    <source>
        <dbReference type="EMBL" id="CDW48148.1"/>
    </source>
</evidence>
<name>A0A0K2VC83_LEPSM</name>
<dbReference type="AlphaFoldDB" id="A0A0K2VC83"/>
<proteinExistence type="predicted"/>